<keyword evidence="2" id="KW-0677">Repeat</keyword>
<accession>A0A9Q0E6J7</accession>
<comment type="caution">
    <text evidence="4">The sequence shown here is derived from an EMBL/GenBank/DDBJ whole genome shotgun (WGS) entry which is preliminary data.</text>
</comment>
<dbReference type="OrthoDB" id="120976at2759"/>
<dbReference type="AlphaFoldDB" id="A0A9Q0E6J7"/>
<feature type="domain" description="NACHT" evidence="3">
    <location>
        <begin position="75"/>
        <end position="164"/>
    </location>
</feature>
<protein>
    <recommendedName>
        <fullName evidence="3">NACHT domain-containing protein</fullName>
    </recommendedName>
</protein>
<keyword evidence="1" id="KW-0433">Leucine-rich repeat</keyword>
<organism evidence="4 5">
    <name type="scientific">Muraenolepis orangiensis</name>
    <name type="common">Patagonian moray cod</name>
    <dbReference type="NCBI Taxonomy" id="630683"/>
    <lineage>
        <taxon>Eukaryota</taxon>
        <taxon>Metazoa</taxon>
        <taxon>Chordata</taxon>
        <taxon>Craniata</taxon>
        <taxon>Vertebrata</taxon>
        <taxon>Euteleostomi</taxon>
        <taxon>Actinopterygii</taxon>
        <taxon>Neopterygii</taxon>
        <taxon>Teleostei</taxon>
        <taxon>Neoteleostei</taxon>
        <taxon>Acanthomorphata</taxon>
        <taxon>Zeiogadaria</taxon>
        <taxon>Gadariae</taxon>
        <taxon>Gadiformes</taxon>
        <taxon>Muraenolepidoidei</taxon>
        <taxon>Muraenolepididae</taxon>
        <taxon>Muraenolepis</taxon>
    </lineage>
</organism>
<proteinExistence type="predicted"/>
<dbReference type="Gene3D" id="3.40.50.300">
    <property type="entry name" value="P-loop containing nucleotide triphosphate hydrolases"/>
    <property type="match status" value="1"/>
</dbReference>
<dbReference type="InterPro" id="IPR007111">
    <property type="entry name" value="NACHT_NTPase"/>
</dbReference>
<dbReference type="EMBL" id="JANIIK010000048">
    <property type="protein sequence ID" value="KAJ3599988.1"/>
    <property type="molecule type" value="Genomic_DNA"/>
</dbReference>
<gene>
    <name evidence="4" type="ORF">NHX12_033940</name>
</gene>
<name>A0A9Q0E6J7_9TELE</name>
<evidence type="ECO:0000256" key="2">
    <source>
        <dbReference type="ARBA" id="ARBA00022737"/>
    </source>
</evidence>
<keyword evidence="5" id="KW-1185">Reference proteome</keyword>
<dbReference type="Pfam" id="PF05729">
    <property type="entry name" value="NACHT"/>
    <property type="match status" value="1"/>
</dbReference>
<dbReference type="InterPro" id="IPR051261">
    <property type="entry name" value="NLR"/>
</dbReference>
<reference evidence="4" key="1">
    <citation type="submission" date="2022-07" db="EMBL/GenBank/DDBJ databases">
        <title>Chromosome-level genome of Muraenolepis orangiensis.</title>
        <authorList>
            <person name="Kim J."/>
        </authorList>
    </citation>
    <scope>NUCLEOTIDE SEQUENCE</scope>
    <source>
        <strain evidence="4">KU_S4_2022</strain>
        <tissue evidence="4">Muscle</tissue>
    </source>
</reference>
<dbReference type="PANTHER" id="PTHR24106">
    <property type="entry name" value="NACHT, LRR AND CARD DOMAINS-CONTAINING"/>
    <property type="match status" value="1"/>
</dbReference>
<dbReference type="InterPro" id="IPR027417">
    <property type="entry name" value="P-loop_NTPase"/>
</dbReference>
<evidence type="ECO:0000313" key="4">
    <source>
        <dbReference type="EMBL" id="KAJ3599988.1"/>
    </source>
</evidence>
<evidence type="ECO:0000259" key="3">
    <source>
        <dbReference type="Pfam" id="PF05729"/>
    </source>
</evidence>
<sequence>MASNTSVEEPPFPGEDCSCTVNSQQGAEVPHCDCERHQAMEAMFEQRKGQIISFVMKELHKMGKFMAEVDNFDKYRVVFILDGLDECRLSLDFKNNEICTDVNQTVSVDAVVTNLIQGNLLPSARIWITTQPVAAVINMIPPECIDMVTEMRGFTDQQKEEYFRFSMGYNIAVV</sequence>
<evidence type="ECO:0000313" key="5">
    <source>
        <dbReference type="Proteomes" id="UP001148018"/>
    </source>
</evidence>
<dbReference type="Proteomes" id="UP001148018">
    <property type="component" value="Unassembled WGS sequence"/>
</dbReference>
<evidence type="ECO:0000256" key="1">
    <source>
        <dbReference type="ARBA" id="ARBA00022614"/>
    </source>
</evidence>